<organism evidence="3 4">
    <name type="scientific">Jejudonia soesokkakensis</name>
    <dbReference type="NCBI Taxonomy" id="1323432"/>
    <lineage>
        <taxon>Bacteria</taxon>
        <taxon>Pseudomonadati</taxon>
        <taxon>Bacteroidota</taxon>
        <taxon>Flavobacteriia</taxon>
        <taxon>Flavobacteriales</taxon>
        <taxon>Flavobacteriaceae</taxon>
        <taxon>Jejudonia</taxon>
    </lineage>
</organism>
<gene>
    <name evidence="3" type="ORF">ACFQO1_11665</name>
</gene>
<dbReference type="EMBL" id="JBHTBN010000006">
    <property type="protein sequence ID" value="MFC7358348.1"/>
    <property type="molecule type" value="Genomic_DNA"/>
</dbReference>
<keyword evidence="1 3" id="KW-0436">Ligase</keyword>
<dbReference type="GO" id="GO:0004077">
    <property type="term" value="F:biotin--[biotin carboxyl-carrier protein] ligase activity"/>
    <property type="evidence" value="ECO:0007669"/>
    <property type="project" value="UniProtKB-EC"/>
</dbReference>
<comment type="caution">
    <text evidence="3">The sequence shown here is derived from an EMBL/GenBank/DDBJ whole genome shotgun (WGS) entry which is preliminary data.</text>
</comment>
<dbReference type="Proteomes" id="UP001596415">
    <property type="component" value="Unassembled WGS sequence"/>
</dbReference>
<feature type="domain" description="BPL/LPL catalytic" evidence="2">
    <location>
        <begin position="1"/>
        <end position="177"/>
    </location>
</feature>
<dbReference type="PANTHER" id="PTHR12835:SF5">
    <property type="entry name" value="BIOTIN--PROTEIN LIGASE"/>
    <property type="match status" value="1"/>
</dbReference>
<dbReference type="EC" id="6.3.4.15" evidence="3"/>
<protein>
    <submittedName>
        <fullName evidence="3">Biotin--[acetyl-CoA-carboxylase] ligase</fullName>
        <ecNumber evidence="3">6.3.4.15</ecNumber>
    </submittedName>
</protein>
<name>A0ABW2MXD9_9FLAO</name>
<evidence type="ECO:0000259" key="2">
    <source>
        <dbReference type="PROSITE" id="PS51733"/>
    </source>
</evidence>
<evidence type="ECO:0000256" key="1">
    <source>
        <dbReference type="ARBA" id="ARBA00022598"/>
    </source>
</evidence>
<dbReference type="RefSeq" id="WP_380218310.1">
    <property type="nucleotide sequence ID" value="NZ_JBHTBN010000006.1"/>
</dbReference>
<dbReference type="SUPFAM" id="SSF55681">
    <property type="entry name" value="Class II aaRS and biotin synthetases"/>
    <property type="match status" value="1"/>
</dbReference>
<evidence type="ECO:0000313" key="3">
    <source>
        <dbReference type="EMBL" id="MFC7358348.1"/>
    </source>
</evidence>
<dbReference type="Gene3D" id="3.30.930.10">
    <property type="entry name" value="Bira Bifunctional Protein, Domain 2"/>
    <property type="match status" value="1"/>
</dbReference>
<dbReference type="PROSITE" id="PS51733">
    <property type="entry name" value="BPL_LPL_CATALYTIC"/>
    <property type="match status" value="1"/>
</dbReference>
<dbReference type="InterPro" id="IPR004408">
    <property type="entry name" value="Biotin_CoA_COase_ligase"/>
</dbReference>
<dbReference type="InterPro" id="IPR004143">
    <property type="entry name" value="BPL_LPL_catalytic"/>
</dbReference>
<reference evidence="4" key="1">
    <citation type="journal article" date="2019" name="Int. J. Syst. Evol. Microbiol.">
        <title>The Global Catalogue of Microorganisms (GCM) 10K type strain sequencing project: providing services to taxonomists for standard genome sequencing and annotation.</title>
        <authorList>
            <consortium name="The Broad Institute Genomics Platform"/>
            <consortium name="The Broad Institute Genome Sequencing Center for Infectious Disease"/>
            <person name="Wu L."/>
            <person name="Ma J."/>
        </authorList>
    </citation>
    <scope>NUCLEOTIDE SEQUENCE [LARGE SCALE GENOMIC DNA]</scope>
    <source>
        <strain evidence="4">CGMCC 1.16306</strain>
    </source>
</reference>
<keyword evidence="4" id="KW-1185">Reference proteome</keyword>
<dbReference type="NCBIfam" id="TIGR00121">
    <property type="entry name" value="birA_ligase"/>
    <property type="match status" value="1"/>
</dbReference>
<dbReference type="Pfam" id="PF03099">
    <property type="entry name" value="BPL_LplA_LipB"/>
    <property type="match status" value="1"/>
</dbReference>
<evidence type="ECO:0000313" key="4">
    <source>
        <dbReference type="Proteomes" id="UP001596415"/>
    </source>
</evidence>
<sequence>MKIIKLSAIDSTNNYLKNLSKEKLVKDGCIVVARQQKKGRGQMNNTWQSQEGKSLTFSMFKRFDCLKIEEQSAITFAVSLGVQLALKKMNIPAVRVKWPNDIMSYNKKIAGILIESNLQKDRIVASVIGIGVNVNETEFTNLPHASSIKLENGNAFDLEEVLHCIAEAVLFQLQRIEKKEVDLLKNEYETVLFKKNNVSVFQKKTGNPFNGIIRGVSKSGELLLENEDEQLEKFELKEIKMLL</sequence>
<accession>A0ABW2MXD9</accession>
<proteinExistence type="predicted"/>
<dbReference type="InterPro" id="IPR045864">
    <property type="entry name" value="aa-tRNA-synth_II/BPL/LPL"/>
</dbReference>
<dbReference type="PANTHER" id="PTHR12835">
    <property type="entry name" value="BIOTIN PROTEIN LIGASE"/>
    <property type="match status" value="1"/>
</dbReference>
<dbReference type="CDD" id="cd16442">
    <property type="entry name" value="BPL"/>
    <property type="match status" value="1"/>
</dbReference>